<dbReference type="InterPro" id="IPR010995">
    <property type="entry name" value="DNA_repair_Rad51/TF_NusA_a-hlx"/>
</dbReference>
<dbReference type="SUPFAM" id="SSF47794">
    <property type="entry name" value="Rad51 N-terminal domain-like"/>
    <property type="match status" value="1"/>
</dbReference>
<dbReference type="Gene3D" id="1.10.150.20">
    <property type="entry name" value="5' to 3' exonuclease, C-terminal subdomain"/>
    <property type="match status" value="1"/>
</dbReference>
<keyword evidence="2" id="KW-1185">Reference proteome</keyword>
<evidence type="ECO:0000313" key="1">
    <source>
        <dbReference type="EMBL" id="PWC00782.1"/>
    </source>
</evidence>
<dbReference type="EMBL" id="QEEZ01000033">
    <property type="protein sequence ID" value="PWC00782.1"/>
    <property type="molecule type" value="Genomic_DNA"/>
</dbReference>
<evidence type="ECO:0000313" key="2">
    <source>
        <dbReference type="Proteomes" id="UP000244989"/>
    </source>
</evidence>
<gene>
    <name evidence="1" type="ORF">DF222_10995</name>
</gene>
<dbReference type="Proteomes" id="UP000244989">
    <property type="component" value="Unassembled WGS sequence"/>
</dbReference>
<proteinExistence type="predicted"/>
<dbReference type="GO" id="GO:0000166">
    <property type="term" value="F:nucleotide binding"/>
    <property type="evidence" value="ECO:0007669"/>
    <property type="project" value="InterPro"/>
</dbReference>
<reference evidence="2" key="1">
    <citation type="submission" date="2018-04" db="EMBL/GenBank/DDBJ databases">
        <authorList>
            <person name="Liu S."/>
            <person name="Wang Z."/>
            <person name="Li J."/>
        </authorList>
    </citation>
    <scope>NUCLEOTIDE SEQUENCE [LARGE SCALE GENOMIC DNA]</scope>
    <source>
        <strain evidence="2">2189</strain>
    </source>
</reference>
<sequence length="74" mass="8143">MKVMAVEFEGIKGLASPARKALREAGYPHLEALDGANYQDILALRGIGPRALERLQQALLARGWTLIECPVVER</sequence>
<accession>A0A2U1T472</accession>
<dbReference type="AlphaFoldDB" id="A0A2U1T472"/>
<dbReference type="KEGG" id="cyz:C3B44_00400"/>
<evidence type="ECO:0008006" key="3">
    <source>
        <dbReference type="Google" id="ProtNLM"/>
    </source>
</evidence>
<name>A0A2U1T472_9CORY</name>
<protein>
    <recommendedName>
        <fullName evidence="3">DNA-binding protein</fullName>
    </recommendedName>
</protein>
<comment type="caution">
    <text evidence="1">The sequence shown here is derived from an EMBL/GenBank/DDBJ whole genome shotgun (WGS) entry which is preliminary data.</text>
</comment>
<organism evidence="1 2">
    <name type="scientific">Corynebacterium yudongzhengii</name>
    <dbReference type="NCBI Taxonomy" id="2080740"/>
    <lineage>
        <taxon>Bacteria</taxon>
        <taxon>Bacillati</taxon>
        <taxon>Actinomycetota</taxon>
        <taxon>Actinomycetes</taxon>
        <taxon>Mycobacteriales</taxon>
        <taxon>Corynebacteriaceae</taxon>
        <taxon>Corynebacterium</taxon>
    </lineage>
</organism>